<comment type="caution">
    <text evidence="2">The sequence shown here is derived from an EMBL/GenBank/DDBJ whole genome shotgun (WGS) entry which is preliminary data.</text>
</comment>
<dbReference type="SUPFAM" id="SSF88723">
    <property type="entry name" value="PIN domain-like"/>
    <property type="match status" value="1"/>
</dbReference>
<protein>
    <submittedName>
        <fullName evidence="2">Putative twitching motility protein PilT</fullName>
    </submittedName>
</protein>
<dbReference type="OrthoDB" id="5243920at2"/>
<proteinExistence type="predicted"/>
<dbReference type="STRING" id="1434232.MAIT1_03584"/>
<reference evidence="2 3" key="1">
    <citation type="journal article" date="2016" name="BMC Genomics">
        <title>Combined genomic and structural analyses of a cultured magnetotactic bacterium reveals its niche adaptation to a dynamic environment.</title>
        <authorList>
            <person name="Araujo A.C."/>
            <person name="Morillo V."/>
            <person name="Cypriano J."/>
            <person name="Teixeira L.C."/>
            <person name="Leao P."/>
            <person name="Lyra S."/>
            <person name="Almeida L.G."/>
            <person name="Bazylinski D.A."/>
            <person name="Vasconcellos A.T."/>
            <person name="Abreu F."/>
            <person name="Lins U."/>
        </authorList>
    </citation>
    <scope>NUCLEOTIDE SEQUENCE [LARGE SCALE GENOMIC DNA]</scope>
    <source>
        <strain evidence="2 3">IT-1</strain>
    </source>
</reference>
<name>A0A1Y2K6T7_9PROT</name>
<dbReference type="InterPro" id="IPR002716">
    <property type="entry name" value="PIN_dom"/>
</dbReference>
<dbReference type="Proteomes" id="UP000194003">
    <property type="component" value="Unassembled WGS sequence"/>
</dbReference>
<dbReference type="InterPro" id="IPR029060">
    <property type="entry name" value="PIN-like_dom_sf"/>
</dbReference>
<dbReference type="PANTHER" id="PTHR34610">
    <property type="entry name" value="SSL7007 PROTEIN"/>
    <property type="match status" value="1"/>
</dbReference>
<dbReference type="EMBL" id="LVJN01000019">
    <property type="protein sequence ID" value="OSM04141.1"/>
    <property type="molecule type" value="Genomic_DNA"/>
</dbReference>
<keyword evidence="3" id="KW-1185">Reference proteome</keyword>
<sequence length="142" mass="15968">MKAVLDTNVLVAGLRSTQGVSHQLLLLENLGQRFTPLLSVPLFLEYEAVLKRSETGVPLAHQDVEIFLDMVLRHAEAVRLYYLWRPVLPDPGDDMVLELAIGGNAAAIVTFNTRDFAEGSKRFGIPILTPREFWRILQRTPT</sequence>
<dbReference type="CDD" id="cd09854">
    <property type="entry name" value="PIN_VapC-like"/>
    <property type="match status" value="1"/>
</dbReference>
<accession>A0A1Y2K6T7</accession>
<evidence type="ECO:0000313" key="3">
    <source>
        <dbReference type="Proteomes" id="UP000194003"/>
    </source>
</evidence>
<dbReference type="Pfam" id="PF13470">
    <property type="entry name" value="PIN_3"/>
    <property type="match status" value="1"/>
</dbReference>
<dbReference type="RefSeq" id="WP_085442244.1">
    <property type="nucleotide sequence ID" value="NZ_LVJN01000019.1"/>
</dbReference>
<evidence type="ECO:0000259" key="1">
    <source>
        <dbReference type="Pfam" id="PF13470"/>
    </source>
</evidence>
<gene>
    <name evidence="2" type="ORF">MAIT1_03584</name>
</gene>
<dbReference type="PANTHER" id="PTHR34610:SF3">
    <property type="entry name" value="SSL7007 PROTEIN"/>
    <property type="match status" value="1"/>
</dbReference>
<feature type="domain" description="PIN" evidence="1">
    <location>
        <begin position="2"/>
        <end position="114"/>
    </location>
</feature>
<organism evidence="2 3">
    <name type="scientific">Magnetofaba australis IT-1</name>
    <dbReference type="NCBI Taxonomy" id="1434232"/>
    <lineage>
        <taxon>Bacteria</taxon>
        <taxon>Pseudomonadati</taxon>
        <taxon>Pseudomonadota</taxon>
        <taxon>Magnetococcia</taxon>
        <taxon>Magnetococcales</taxon>
        <taxon>Magnetococcaceae</taxon>
        <taxon>Magnetofaba</taxon>
    </lineage>
</organism>
<dbReference type="InterPro" id="IPR002850">
    <property type="entry name" value="PIN_toxin-like"/>
</dbReference>
<dbReference type="AlphaFoldDB" id="A0A1Y2K6T7"/>
<evidence type="ECO:0000313" key="2">
    <source>
        <dbReference type="EMBL" id="OSM04141.1"/>
    </source>
</evidence>